<reference evidence="7 8" key="1">
    <citation type="journal article" date="2022" name="Nat. Plants">
        <title>Genomes of leafy and leafless Platanthera orchids illuminate the evolution of mycoheterotrophy.</title>
        <authorList>
            <person name="Li M.H."/>
            <person name="Liu K.W."/>
            <person name="Li Z."/>
            <person name="Lu H.C."/>
            <person name="Ye Q.L."/>
            <person name="Zhang D."/>
            <person name="Wang J.Y."/>
            <person name="Li Y.F."/>
            <person name="Zhong Z.M."/>
            <person name="Liu X."/>
            <person name="Yu X."/>
            <person name="Liu D.K."/>
            <person name="Tu X.D."/>
            <person name="Liu B."/>
            <person name="Hao Y."/>
            <person name="Liao X.Y."/>
            <person name="Jiang Y.T."/>
            <person name="Sun W.H."/>
            <person name="Chen J."/>
            <person name="Chen Y.Q."/>
            <person name="Ai Y."/>
            <person name="Zhai J.W."/>
            <person name="Wu S.S."/>
            <person name="Zhou Z."/>
            <person name="Hsiao Y.Y."/>
            <person name="Wu W.L."/>
            <person name="Chen Y.Y."/>
            <person name="Lin Y.F."/>
            <person name="Hsu J.L."/>
            <person name="Li C.Y."/>
            <person name="Wang Z.W."/>
            <person name="Zhao X."/>
            <person name="Zhong W.Y."/>
            <person name="Ma X.K."/>
            <person name="Ma L."/>
            <person name="Huang J."/>
            <person name="Chen G.Z."/>
            <person name="Huang M.Z."/>
            <person name="Huang L."/>
            <person name="Peng D.H."/>
            <person name="Luo Y.B."/>
            <person name="Zou S.Q."/>
            <person name="Chen S.P."/>
            <person name="Lan S."/>
            <person name="Tsai W.C."/>
            <person name="Van de Peer Y."/>
            <person name="Liu Z.J."/>
        </authorList>
    </citation>
    <scope>NUCLEOTIDE SEQUENCE [LARGE SCALE GENOMIC DNA]</scope>
    <source>
        <strain evidence="7">Lor287</strain>
    </source>
</reference>
<dbReference type="Pfam" id="PF22628">
    <property type="entry name" value="zf-CCCH_10"/>
    <property type="match status" value="1"/>
</dbReference>
<evidence type="ECO:0000259" key="6">
    <source>
        <dbReference type="PROSITE" id="PS50103"/>
    </source>
</evidence>
<dbReference type="Gene3D" id="3.30.1370.210">
    <property type="match status" value="1"/>
</dbReference>
<evidence type="ECO:0000256" key="4">
    <source>
        <dbReference type="SAM" id="MobiDB-lite"/>
    </source>
</evidence>
<feature type="compositionally biased region" description="Basic and acidic residues" evidence="4">
    <location>
        <begin position="894"/>
        <end position="935"/>
    </location>
</feature>
<dbReference type="PROSITE" id="PS50102">
    <property type="entry name" value="RRM"/>
    <property type="match status" value="1"/>
</dbReference>
<dbReference type="SUPFAM" id="SSF54928">
    <property type="entry name" value="RNA-binding domain, RBD"/>
    <property type="match status" value="1"/>
</dbReference>
<dbReference type="Pfam" id="PF00076">
    <property type="entry name" value="RRM_1"/>
    <property type="match status" value="1"/>
</dbReference>
<feature type="compositionally biased region" description="Basic residues" evidence="4">
    <location>
        <begin position="535"/>
        <end position="577"/>
    </location>
</feature>
<feature type="compositionally biased region" description="Polar residues" evidence="4">
    <location>
        <begin position="666"/>
        <end position="685"/>
    </location>
</feature>
<protein>
    <submittedName>
        <fullName evidence="7">Uncharacterized protein</fullName>
    </submittedName>
</protein>
<dbReference type="PANTHER" id="PTHR32343:SF8">
    <property type="entry name" value="RNA RECOGNITION MOTIF (RRM)-CONTAINING PROTEIN"/>
    <property type="match status" value="1"/>
</dbReference>
<keyword evidence="3" id="KW-0863">Zinc-finger</keyword>
<feature type="repeat" description="Filamin" evidence="1">
    <location>
        <begin position="70"/>
        <end position="174"/>
    </location>
</feature>
<dbReference type="InterPro" id="IPR012677">
    <property type="entry name" value="Nucleotide-bd_a/b_plait_sf"/>
</dbReference>
<accession>A0AAP0B2A7</accession>
<sequence>MADRAMTVVKPIWMKQAEEARIKNEADKDAAAKAAFDATFKDVDKAKSQIYSSDSDDNERDEEDLSSKPIGPVDSSKCLAAGAGIAGGAACSPSTFSILTKDSDDRKIPTGGAQIKVKISPGVGVGGVDLEGMVKDQGDGTYAVTYAVPKRGNYMVHVDCNGKPIMGSPFPVFFSAGPGIVTTTMPTSSSSYTSMVNQTMPNMPNYSGSVSGAFPGLLGMIPGVTPGSSGAVVLQGVGSSLGEICRDYLNGRCATSDCKYSHPPHNLLMSALAATTTMGTLSQQPMAPSAAAMAAAQAIVAAQALQAHAVQMQAQAKSTGESSDSMDKARKADALKRTLQISNLSPLLTVDQLKQLFGFCGTVADCTITDSKHFAYIEYSRPEEATAALALNNIDVGGRPLNVEMAKSLPSKSSMVNSSLPMMMQQAVALQQMQFQQALLMQQTISAQQAASRAATMKSATDMASARAAEISKKLKAEGLIGNDDEEAKRKSRSPTPQKRPKSQSRSPITYRRRRSRSFSPVRYGRDRRLPFTQRSRRSPSPKRYRRSPSSKRYRRSPSPIRSRRSPSPRRFHHHSSERRYYKDTRDGYNRGGRQEMEIPRDKGSSRDHYSTSSKRQRSRSASPQLKKLSRASTRSPKRYGESKSPRAKRPSKASSRSPRQHRGSRSSPVLDSGNSFSCGTQSRSRSAERTHSNENEESRKSEKLNKEAMKHDKTKKIDEKYAKDTNSSRESREDKNLICHRNSISEDTAVKNVKGFDYYKKSKLDESITKNLSPVREERDEIDYKKLIGPPDSKSSRKRVSRDSNTIQYELHERVRVPDHTTHGYHVENRESSKHERLIRSYKNQEKLESSTKERESSHSRDERRTSHYSSSRSHRSSRHLDEKSSKDTSNNHQKEENSEVEYGSHHKCGNEAKESTSSVKRNERDMYSPEPKPDVSNSSLTEDTPMKGLEVIRGHEHFKEMTLLVRKPNAAAEDIPELGDDLVDSKQMLMDGYPETSTGTKVDFIKCEEPKLDFVTKGSYSHEEFNENENDTKSYIHKPKEMKLLSNHQDHFDHDLSYFENVQIIEETDVINGHAKCKLAVSDEDDDVNLHFSGLGSLRINGVLKGEDALETGNMEVSPAQECIHHKPSNNGDEMVQKVDVIFEKQGPASSLK</sequence>
<feature type="compositionally biased region" description="Basic and acidic residues" evidence="4">
    <location>
        <begin position="811"/>
        <end position="867"/>
    </location>
</feature>
<keyword evidence="3" id="KW-0862">Zinc</keyword>
<organism evidence="7 8">
    <name type="scientific">Platanthera zijinensis</name>
    <dbReference type="NCBI Taxonomy" id="2320716"/>
    <lineage>
        <taxon>Eukaryota</taxon>
        <taxon>Viridiplantae</taxon>
        <taxon>Streptophyta</taxon>
        <taxon>Embryophyta</taxon>
        <taxon>Tracheophyta</taxon>
        <taxon>Spermatophyta</taxon>
        <taxon>Magnoliopsida</taxon>
        <taxon>Liliopsida</taxon>
        <taxon>Asparagales</taxon>
        <taxon>Orchidaceae</taxon>
        <taxon>Orchidoideae</taxon>
        <taxon>Orchideae</taxon>
        <taxon>Orchidinae</taxon>
        <taxon>Platanthera</taxon>
    </lineage>
</organism>
<dbReference type="InterPro" id="IPR014756">
    <property type="entry name" value="Ig_E-set"/>
</dbReference>
<feature type="compositionally biased region" description="Basic and acidic residues" evidence="4">
    <location>
        <begin position="578"/>
        <end position="610"/>
    </location>
</feature>
<dbReference type="InterPro" id="IPR017868">
    <property type="entry name" value="Filamin/ABP280_repeat-like"/>
</dbReference>
<feature type="region of interest" description="Disordered" evidence="4">
    <location>
        <begin position="784"/>
        <end position="947"/>
    </location>
</feature>
<dbReference type="AlphaFoldDB" id="A0AAP0B2A7"/>
<dbReference type="InterPro" id="IPR013783">
    <property type="entry name" value="Ig-like_fold"/>
</dbReference>
<evidence type="ECO:0000256" key="1">
    <source>
        <dbReference type="PROSITE-ProRule" id="PRU00087"/>
    </source>
</evidence>
<dbReference type="Proteomes" id="UP001418222">
    <property type="component" value="Unassembled WGS sequence"/>
</dbReference>
<proteinExistence type="predicted"/>
<keyword evidence="8" id="KW-1185">Reference proteome</keyword>
<feature type="region of interest" description="Disordered" evidence="4">
    <location>
        <begin position="47"/>
        <end position="71"/>
    </location>
</feature>
<dbReference type="CDD" id="cd00590">
    <property type="entry name" value="RRM_SF"/>
    <property type="match status" value="1"/>
</dbReference>
<gene>
    <name evidence="7" type="ORF">KSP39_PZI019232</name>
</gene>
<dbReference type="Gene3D" id="2.60.40.10">
    <property type="entry name" value="Immunoglobulins"/>
    <property type="match status" value="1"/>
</dbReference>
<dbReference type="InterPro" id="IPR001298">
    <property type="entry name" value="Filamin/ABP280_rpt"/>
</dbReference>
<dbReference type="InterPro" id="IPR054429">
    <property type="entry name" value="Znf-CCCH_Muscleblind-like"/>
</dbReference>
<dbReference type="InterPro" id="IPR000504">
    <property type="entry name" value="RRM_dom"/>
</dbReference>
<feature type="region of interest" description="Disordered" evidence="4">
    <location>
        <begin position="477"/>
        <end position="738"/>
    </location>
</feature>
<evidence type="ECO:0000313" key="8">
    <source>
        <dbReference type="Proteomes" id="UP001418222"/>
    </source>
</evidence>
<dbReference type="PROSITE" id="PS50103">
    <property type="entry name" value="ZF_C3H1"/>
    <property type="match status" value="1"/>
</dbReference>
<feature type="domain" description="RRM" evidence="5">
    <location>
        <begin position="337"/>
        <end position="408"/>
    </location>
</feature>
<feature type="compositionally biased region" description="Basic and acidic residues" evidence="4">
    <location>
        <begin position="686"/>
        <end position="738"/>
    </location>
</feature>
<dbReference type="EMBL" id="JBBWWQ010000017">
    <property type="protein sequence ID" value="KAK8924179.1"/>
    <property type="molecule type" value="Genomic_DNA"/>
</dbReference>
<keyword evidence="3" id="KW-0479">Metal-binding</keyword>
<evidence type="ECO:0000256" key="2">
    <source>
        <dbReference type="PROSITE-ProRule" id="PRU00176"/>
    </source>
</evidence>
<keyword evidence="2" id="KW-0694">RNA-binding</keyword>
<feature type="domain" description="C3H1-type" evidence="6">
    <location>
        <begin position="239"/>
        <end position="265"/>
    </location>
</feature>
<dbReference type="PANTHER" id="PTHR32343">
    <property type="entry name" value="SERINE/ARGININE-RICH SPLICING FACTOR"/>
    <property type="match status" value="1"/>
</dbReference>
<dbReference type="InterPro" id="IPR035979">
    <property type="entry name" value="RBD_domain_sf"/>
</dbReference>
<dbReference type="SMART" id="SM00360">
    <property type="entry name" value="RRM"/>
    <property type="match status" value="1"/>
</dbReference>
<evidence type="ECO:0000259" key="5">
    <source>
        <dbReference type="PROSITE" id="PS50102"/>
    </source>
</evidence>
<comment type="caution">
    <text evidence="7">The sequence shown here is derived from an EMBL/GenBank/DDBJ whole genome shotgun (WGS) entry which is preliminary data.</text>
</comment>
<name>A0AAP0B2A7_9ASPA</name>
<dbReference type="Gene3D" id="3.30.70.330">
    <property type="match status" value="1"/>
</dbReference>
<dbReference type="Pfam" id="PF00630">
    <property type="entry name" value="Filamin"/>
    <property type="match status" value="1"/>
</dbReference>
<dbReference type="SMART" id="SM00557">
    <property type="entry name" value="IG_FLMN"/>
    <property type="match status" value="1"/>
</dbReference>
<evidence type="ECO:0000313" key="7">
    <source>
        <dbReference type="EMBL" id="KAK8924179.1"/>
    </source>
</evidence>
<feature type="zinc finger region" description="C3H1-type" evidence="3">
    <location>
        <begin position="239"/>
        <end position="265"/>
    </location>
</feature>
<dbReference type="GO" id="GO:0003723">
    <property type="term" value="F:RNA binding"/>
    <property type="evidence" value="ECO:0007669"/>
    <property type="project" value="UniProtKB-UniRule"/>
</dbReference>
<evidence type="ECO:0000256" key="3">
    <source>
        <dbReference type="PROSITE-ProRule" id="PRU00723"/>
    </source>
</evidence>
<dbReference type="SUPFAM" id="SSF81296">
    <property type="entry name" value="E set domains"/>
    <property type="match status" value="1"/>
</dbReference>
<dbReference type="InterPro" id="IPR000571">
    <property type="entry name" value="Znf_CCCH"/>
</dbReference>
<dbReference type="GO" id="GO:0008270">
    <property type="term" value="F:zinc ion binding"/>
    <property type="evidence" value="ECO:0007669"/>
    <property type="project" value="UniProtKB-KW"/>
</dbReference>
<feature type="compositionally biased region" description="Acidic residues" evidence="4">
    <location>
        <begin position="54"/>
        <end position="64"/>
    </location>
</feature>
<dbReference type="PROSITE" id="PS50194">
    <property type="entry name" value="FILAMIN_REPEAT"/>
    <property type="match status" value="1"/>
</dbReference>